<accession>A0ABX3A020</accession>
<keyword evidence="3" id="KW-1185">Reference proteome</keyword>
<dbReference type="PANTHER" id="PTHR35849">
    <property type="entry name" value="BLR2341 PROTEIN"/>
    <property type="match status" value="1"/>
</dbReference>
<dbReference type="InterPro" id="IPR002645">
    <property type="entry name" value="STAS_dom"/>
</dbReference>
<evidence type="ECO:0000313" key="3">
    <source>
        <dbReference type="Proteomes" id="UP000094329"/>
    </source>
</evidence>
<evidence type="ECO:0000259" key="1">
    <source>
        <dbReference type="PROSITE" id="PS50801"/>
    </source>
</evidence>
<dbReference type="InterPro" id="IPR036513">
    <property type="entry name" value="STAS_dom_sf"/>
</dbReference>
<dbReference type="RefSeq" id="WP_069311917.1">
    <property type="nucleotide sequence ID" value="NZ_MDTU01000001.1"/>
</dbReference>
<dbReference type="Proteomes" id="UP000094329">
    <property type="component" value="Unassembled WGS sequence"/>
</dbReference>
<feature type="domain" description="STAS" evidence="1">
    <location>
        <begin position="1"/>
        <end position="94"/>
    </location>
</feature>
<dbReference type="Pfam" id="PF13466">
    <property type="entry name" value="STAS_2"/>
    <property type="match status" value="1"/>
</dbReference>
<dbReference type="SUPFAM" id="SSF52091">
    <property type="entry name" value="SpoIIaa-like"/>
    <property type="match status" value="1"/>
</dbReference>
<dbReference type="PANTHER" id="PTHR35849:SF2">
    <property type="entry name" value="BLR2341 PROTEIN"/>
    <property type="match status" value="1"/>
</dbReference>
<protein>
    <recommendedName>
        <fullName evidence="1">STAS domain-containing protein</fullName>
    </recommendedName>
</protein>
<dbReference type="PROSITE" id="PS50801">
    <property type="entry name" value="STAS"/>
    <property type="match status" value="1"/>
</dbReference>
<name>A0ABX3A020_9GAMM</name>
<sequence length="94" mass="10378">MSDEATIVLAESLNIQHAAALFDELNQNTDKKSVTLQADQVKQVDTSAIQLLFTFEQALKKQNASLCWSSPSTELKKAFELVGLPDYFKGEDNG</sequence>
<dbReference type="Gene3D" id="3.30.750.24">
    <property type="entry name" value="STAS domain"/>
    <property type="match status" value="1"/>
</dbReference>
<comment type="caution">
    <text evidence="2">The sequence shown here is derived from an EMBL/GenBank/DDBJ whole genome shotgun (WGS) entry which is preliminary data.</text>
</comment>
<gene>
    <name evidence="2" type="ORF">BGC07_03100</name>
</gene>
<reference evidence="2 3" key="1">
    <citation type="submission" date="2016-08" db="EMBL/GenBank/DDBJ databases">
        <title>Draft genome sequence of Candidatus Piscirickettsia litoralis, from seawater.</title>
        <authorList>
            <person name="Wan X."/>
            <person name="Lee A.J."/>
            <person name="Hou S."/>
            <person name="Donachie S.P."/>
        </authorList>
    </citation>
    <scope>NUCLEOTIDE SEQUENCE [LARGE SCALE GENOMIC DNA]</scope>
    <source>
        <strain evidence="2 3">Y2</strain>
    </source>
</reference>
<evidence type="ECO:0000313" key="2">
    <source>
        <dbReference type="EMBL" id="ODN42118.1"/>
    </source>
</evidence>
<dbReference type="EMBL" id="MDTU01000001">
    <property type="protein sequence ID" value="ODN42118.1"/>
    <property type="molecule type" value="Genomic_DNA"/>
</dbReference>
<dbReference type="InterPro" id="IPR058548">
    <property type="entry name" value="MlaB-like_STAS"/>
</dbReference>
<organism evidence="2 3">
    <name type="scientific">Piscirickettsia litoralis</name>
    <dbReference type="NCBI Taxonomy" id="1891921"/>
    <lineage>
        <taxon>Bacteria</taxon>
        <taxon>Pseudomonadati</taxon>
        <taxon>Pseudomonadota</taxon>
        <taxon>Gammaproteobacteria</taxon>
        <taxon>Thiotrichales</taxon>
        <taxon>Piscirickettsiaceae</taxon>
        <taxon>Piscirickettsia</taxon>
    </lineage>
</organism>
<dbReference type="InterPro" id="IPR052746">
    <property type="entry name" value="MlaB_ABC_Transporter"/>
</dbReference>
<proteinExistence type="predicted"/>